<evidence type="ECO:0000256" key="2">
    <source>
        <dbReference type="SAM" id="MobiDB-lite"/>
    </source>
</evidence>
<reference evidence="3 4" key="1">
    <citation type="submission" date="2017-06" db="EMBL/GenBank/DDBJ databases">
        <title>A platform for efficient transgenesis in Macrostomum lignano, a flatworm model organism for stem cell research.</title>
        <authorList>
            <person name="Berezikov E."/>
        </authorList>
    </citation>
    <scope>NUCLEOTIDE SEQUENCE [LARGE SCALE GENOMIC DNA]</scope>
    <source>
        <strain evidence="3">DV1</strain>
        <tissue evidence="3">Whole organism</tissue>
    </source>
</reference>
<evidence type="ECO:0000313" key="4">
    <source>
        <dbReference type="Proteomes" id="UP000215902"/>
    </source>
</evidence>
<evidence type="ECO:0000256" key="1">
    <source>
        <dbReference type="SAM" id="Coils"/>
    </source>
</evidence>
<accession>A0A267F0Y8</accession>
<dbReference type="PANTHER" id="PTHR13484">
    <property type="entry name" value="FIP1-LIKE 1 PROTEIN"/>
    <property type="match status" value="1"/>
</dbReference>
<gene>
    <name evidence="3" type="ORF">BOX15_Mlig005173g2</name>
</gene>
<protein>
    <recommendedName>
        <fullName evidence="5">DUF4806 domain-containing protein</fullName>
    </recommendedName>
</protein>
<comment type="caution">
    <text evidence="3">The sequence shown here is derived from an EMBL/GenBank/DDBJ whole genome shotgun (WGS) entry which is preliminary data.</text>
</comment>
<keyword evidence="4" id="KW-1185">Reference proteome</keyword>
<dbReference type="InterPro" id="IPR051187">
    <property type="entry name" value="Pre-mRNA_3'-end_processing_reg"/>
</dbReference>
<dbReference type="STRING" id="282301.A0A267F0Y8"/>
<sequence>MTCLLNFQLLYYLPRAIVVRSACFVNPKNHFLSLKMKFLVVFAIDRQVVEMMEEDVILPSHLKNLTEQEWLDRSHCTLKWKCEVLYNEKYYEAYIVQVIMEDCLEASSFSYARELIRKKKRLADVLEKVQPRVFTREDWRRARSRYQIRNEATGSASNTDDFFQSDPESDAEFVATTNSTISKGSALPPLPPAFAAARNAETPAAVAAAKEIEASKSAASTAAAAEALAAEAAAPEAAAAEAAAAEAAAAERAAAEAAAAEAAAAEAAAAEAAAAKAAQAAAAKAAAAKAAVAKAEAAKAAAEASTIQKTLLSTAADAGTPAAGTDDRPVRLQFGPGPIKRLQEQLQSIAPMPLNSADGLVFLHVSQLRELVQRTMKLEESQQQIINILAGIQARLDQRAGQSASLLFEPLSSLEEYARFLADLPSERVLTLINHLRLCRRGDWATAVTDMVNVILTPRLQALVNFNGQGMRNRVCQSGAATELSDRELAFQSKFLGYIQDAVSAIYGTRAEDGRPSQDLVASQVRQYLRHGADRISGRSHRRNTIGAMTPSNSISARSAASTPQASGLSQATTSATPQRAQKRPAPTQQQRAAKRRSANVNRAVREMDDLMGSSDDEFRCPSDYSDD</sequence>
<name>A0A267F0Y8_9PLAT</name>
<feature type="coiled-coil region" evidence="1">
    <location>
        <begin position="240"/>
        <end position="305"/>
    </location>
</feature>
<feature type="compositionally biased region" description="Polar residues" evidence="2">
    <location>
        <begin position="550"/>
        <end position="580"/>
    </location>
</feature>
<evidence type="ECO:0008006" key="5">
    <source>
        <dbReference type="Google" id="ProtNLM"/>
    </source>
</evidence>
<proteinExistence type="predicted"/>
<evidence type="ECO:0000313" key="3">
    <source>
        <dbReference type="EMBL" id="PAA67421.1"/>
    </source>
</evidence>
<dbReference type="AlphaFoldDB" id="A0A267F0Y8"/>
<dbReference type="EMBL" id="NIVC01001484">
    <property type="protein sequence ID" value="PAA67421.1"/>
    <property type="molecule type" value="Genomic_DNA"/>
</dbReference>
<dbReference type="PANTHER" id="PTHR13484:SF0">
    <property type="entry name" value="PRE-MRNA 3'-END-PROCESSING FACTOR FIP1"/>
    <property type="match status" value="1"/>
</dbReference>
<organism evidence="3 4">
    <name type="scientific">Macrostomum lignano</name>
    <dbReference type="NCBI Taxonomy" id="282301"/>
    <lineage>
        <taxon>Eukaryota</taxon>
        <taxon>Metazoa</taxon>
        <taxon>Spiralia</taxon>
        <taxon>Lophotrochozoa</taxon>
        <taxon>Platyhelminthes</taxon>
        <taxon>Rhabditophora</taxon>
        <taxon>Macrostomorpha</taxon>
        <taxon>Macrostomida</taxon>
        <taxon>Macrostomidae</taxon>
        <taxon>Macrostomum</taxon>
    </lineage>
</organism>
<keyword evidence="1" id="KW-0175">Coiled coil</keyword>
<feature type="region of interest" description="Disordered" evidence="2">
    <location>
        <begin position="531"/>
        <end position="628"/>
    </location>
</feature>
<dbReference type="GO" id="GO:0005847">
    <property type="term" value="C:mRNA cleavage and polyadenylation specificity factor complex"/>
    <property type="evidence" value="ECO:0007669"/>
    <property type="project" value="TreeGrafter"/>
</dbReference>
<dbReference type="Proteomes" id="UP000215902">
    <property type="component" value="Unassembled WGS sequence"/>
</dbReference>